<dbReference type="GO" id="GO:0000156">
    <property type="term" value="F:phosphorelay response regulator activity"/>
    <property type="evidence" value="ECO:0007669"/>
    <property type="project" value="TreeGrafter"/>
</dbReference>
<dbReference type="Pfam" id="PF00072">
    <property type="entry name" value="Response_reg"/>
    <property type="match status" value="1"/>
</dbReference>
<evidence type="ECO:0000256" key="1">
    <source>
        <dbReference type="ARBA" id="ARBA00004496"/>
    </source>
</evidence>
<evidence type="ECO:0000256" key="4">
    <source>
        <dbReference type="ARBA" id="ARBA00023012"/>
    </source>
</evidence>
<dbReference type="PIRSF" id="PIRSF006171">
    <property type="entry name" value="RR_citrat_malat"/>
    <property type="match status" value="1"/>
</dbReference>
<dbReference type="SMART" id="SM00448">
    <property type="entry name" value="REC"/>
    <property type="match status" value="1"/>
</dbReference>
<keyword evidence="5 10" id="KW-0805">Transcription regulation</keyword>
<reference evidence="13" key="2">
    <citation type="submission" date="2024-06" db="EMBL/GenBank/DDBJ databases">
        <authorList>
            <person name="Petrova K.O."/>
            <person name="Toshchakov S.V."/>
            <person name="Boltjanskaja Y.V."/>
            <person name="Kevbrin V."/>
        </authorList>
    </citation>
    <scope>NUCLEOTIDE SEQUENCE</scope>
    <source>
        <strain evidence="13">Z-910T</strain>
    </source>
</reference>
<evidence type="ECO:0000256" key="2">
    <source>
        <dbReference type="ARBA" id="ARBA00022490"/>
    </source>
</evidence>
<dbReference type="AlphaFoldDB" id="A0AAU7VMI4"/>
<evidence type="ECO:0000256" key="6">
    <source>
        <dbReference type="ARBA" id="ARBA00023125"/>
    </source>
</evidence>
<evidence type="ECO:0000256" key="9">
    <source>
        <dbReference type="ARBA" id="ARBA00024867"/>
    </source>
</evidence>
<evidence type="ECO:0000256" key="3">
    <source>
        <dbReference type="ARBA" id="ARBA00022553"/>
    </source>
</evidence>
<gene>
    <name evidence="13" type="ORF">PRVXT_000393</name>
</gene>
<name>A0AAU7VMI4_9FIRM</name>
<dbReference type="InterPro" id="IPR036388">
    <property type="entry name" value="WH-like_DNA-bd_sf"/>
</dbReference>
<reference evidence="13" key="1">
    <citation type="journal article" date="2013" name="Extremophiles">
        <title>Proteinivorax tanatarense gen. nov., sp. nov., an anaerobic, haloalkaliphilic, proteolytic bacterium isolated from a decaying algal bloom, and proposal of Proteinivoraceae fam. nov.</title>
        <authorList>
            <person name="Kevbrin V."/>
            <person name="Boltyanskaya Y."/>
            <person name="Zhilina T."/>
            <person name="Kolganova T."/>
            <person name="Lavrentjeva E."/>
            <person name="Kuznetsov B."/>
        </authorList>
    </citation>
    <scope>NUCLEOTIDE SEQUENCE</scope>
    <source>
        <strain evidence="13">Z-910T</strain>
    </source>
</reference>
<dbReference type="GO" id="GO:0003677">
    <property type="term" value="F:DNA binding"/>
    <property type="evidence" value="ECO:0007669"/>
    <property type="project" value="UniProtKB-KW"/>
</dbReference>
<dbReference type="GO" id="GO:0005737">
    <property type="term" value="C:cytoplasm"/>
    <property type="evidence" value="ECO:0007669"/>
    <property type="project" value="UniProtKB-SubCell"/>
</dbReference>
<evidence type="ECO:0000313" key="13">
    <source>
        <dbReference type="EMBL" id="XBX75279.1"/>
    </source>
</evidence>
<dbReference type="InterPro" id="IPR048714">
    <property type="entry name" value="DpiA-like_HTH"/>
</dbReference>
<accession>A0AAU7VMI4</accession>
<dbReference type="SUPFAM" id="SSF46785">
    <property type="entry name" value="Winged helix' DNA-binding domain"/>
    <property type="match status" value="1"/>
</dbReference>
<dbReference type="GO" id="GO:0003700">
    <property type="term" value="F:DNA-binding transcription factor activity"/>
    <property type="evidence" value="ECO:0007669"/>
    <property type="project" value="InterPro"/>
</dbReference>
<dbReference type="InterPro" id="IPR011006">
    <property type="entry name" value="CheY-like_superfamily"/>
</dbReference>
<keyword evidence="2 10" id="KW-0963">Cytoplasm</keyword>
<dbReference type="EMBL" id="CP158367">
    <property type="protein sequence ID" value="XBX75279.1"/>
    <property type="molecule type" value="Genomic_DNA"/>
</dbReference>
<dbReference type="SUPFAM" id="SSF52172">
    <property type="entry name" value="CheY-like"/>
    <property type="match status" value="1"/>
</dbReference>
<evidence type="ECO:0000256" key="11">
    <source>
        <dbReference type="PROSITE-ProRule" id="PRU00169"/>
    </source>
</evidence>
<protein>
    <recommendedName>
        <fullName evidence="10">Transcriptional regulatory protein</fullName>
    </recommendedName>
</protein>
<organism evidence="13">
    <name type="scientific">Proteinivorax tanatarense</name>
    <dbReference type="NCBI Taxonomy" id="1260629"/>
    <lineage>
        <taxon>Bacteria</taxon>
        <taxon>Bacillati</taxon>
        <taxon>Bacillota</taxon>
        <taxon>Clostridia</taxon>
        <taxon>Eubacteriales</taxon>
        <taxon>Proteinivoracaceae</taxon>
        <taxon>Proteinivorax</taxon>
    </lineage>
</organism>
<comment type="function">
    <text evidence="9">May play the central regulatory role in sporulation. It may be an element of the effector pathway responsible for the activation of sporulation genes in response to nutritional stress. Spo0A may act in concert with spo0H (a sigma factor) to control the expression of some genes that are critical to the sporulation process.</text>
</comment>
<evidence type="ECO:0000256" key="5">
    <source>
        <dbReference type="ARBA" id="ARBA00023015"/>
    </source>
</evidence>
<dbReference type="InterPro" id="IPR051271">
    <property type="entry name" value="2C-system_Tx_regulators"/>
</dbReference>
<proteinExistence type="predicted"/>
<dbReference type="PROSITE" id="PS50110">
    <property type="entry name" value="RESPONSE_REGULATORY"/>
    <property type="match status" value="1"/>
</dbReference>
<sequence>MKILIVEDDPMVRNINMGFVKKINSSYEVYETSNVESAKEVVANNNLDIILLDIYLGDVNGPTLLKWVRENDFNVDVILITADNSAETIEMVLRLGAIDYIIKPFNFDRFKQALTNAIGRRQKLKSGQKITQDTLDLWVQKTDNKEMVQEKGINISTYQSIKKFIKHQDRPMTAQQISNATELARVTVRRYLEHMAEKNLVKEEFNYGKVGRPQKTYLWIGED</sequence>
<dbReference type="RefSeq" id="WP_350344024.1">
    <property type="nucleotide sequence ID" value="NZ_CP158367.1"/>
</dbReference>
<dbReference type="InterPro" id="IPR001789">
    <property type="entry name" value="Sig_transdc_resp-reg_receiver"/>
</dbReference>
<comment type="subcellular location">
    <subcellularLocation>
        <location evidence="1 10">Cytoplasm</location>
    </subcellularLocation>
</comment>
<dbReference type="PANTHER" id="PTHR45526:SF1">
    <property type="entry name" value="TRANSCRIPTIONAL REGULATORY PROTEIN DCUR-RELATED"/>
    <property type="match status" value="1"/>
</dbReference>
<dbReference type="Gene3D" id="1.10.10.10">
    <property type="entry name" value="Winged helix-like DNA-binding domain superfamily/Winged helix DNA-binding domain"/>
    <property type="match status" value="1"/>
</dbReference>
<dbReference type="Gene3D" id="3.40.50.2300">
    <property type="match status" value="1"/>
</dbReference>
<keyword evidence="7 10" id="KW-0010">Activator</keyword>
<keyword evidence="8 10" id="KW-0804">Transcription</keyword>
<dbReference type="Pfam" id="PF20714">
    <property type="entry name" value="HTH_64"/>
    <property type="match status" value="1"/>
</dbReference>
<keyword evidence="6 10" id="KW-0238">DNA-binding</keyword>
<evidence type="ECO:0000256" key="7">
    <source>
        <dbReference type="ARBA" id="ARBA00023159"/>
    </source>
</evidence>
<feature type="modified residue" description="4-aspartylphosphate" evidence="11">
    <location>
        <position position="53"/>
    </location>
</feature>
<feature type="domain" description="Response regulatory" evidence="12">
    <location>
        <begin position="2"/>
        <end position="118"/>
    </location>
</feature>
<evidence type="ECO:0000259" key="12">
    <source>
        <dbReference type="PROSITE" id="PS50110"/>
    </source>
</evidence>
<keyword evidence="4 10" id="KW-0902">Two-component regulatory system</keyword>
<evidence type="ECO:0000256" key="8">
    <source>
        <dbReference type="ARBA" id="ARBA00023163"/>
    </source>
</evidence>
<evidence type="ECO:0000256" key="10">
    <source>
        <dbReference type="PIRNR" id="PIRNR006171"/>
    </source>
</evidence>
<keyword evidence="3 11" id="KW-0597">Phosphoprotein</keyword>
<dbReference type="PANTHER" id="PTHR45526">
    <property type="entry name" value="TRANSCRIPTIONAL REGULATORY PROTEIN DPIA"/>
    <property type="match status" value="1"/>
</dbReference>
<dbReference type="InterPro" id="IPR036390">
    <property type="entry name" value="WH_DNA-bd_sf"/>
</dbReference>
<dbReference type="InterPro" id="IPR024187">
    <property type="entry name" value="Sig_transdc_resp-reg_cit/mal"/>
</dbReference>